<dbReference type="Proteomes" id="UP001472677">
    <property type="component" value="Unassembled WGS sequence"/>
</dbReference>
<reference evidence="2 3" key="1">
    <citation type="journal article" date="2024" name="G3 (Bethesda)">
        <title>Genome assembly of Hibiscus sabdariffa L. provides insights into metabolisms of medicinal natural products.</title>
        <authorList>
            <person name="Kim T."/>
        </authorList>
    </citation>
    <scope>NUCLEOTIDE SEQUENCE [LARGE SCALE GENOMIC DNA]</scope>
    <source>
        <strain evidence="2">TK-2024</strain>
        <tissue evidence="2">Old leaves</tissue>
    </source>
</reference>
<feature type="region of interest" description="Disordered" evidence="1">
    <location>
        <begin position="19"/>
        <end position="77"/>
    </location>
</feature>
<keyword evidence="3" id="KW-1185">Reference proteome</keyword>
<evidence type="ECO:0000313" key="2">
    <source>
        <dbReference type="EMBL" id="KAK8561618.1"/>
    </source>
</evidence>
<evidence type="ECO:0000256" key="1">
    <source>
        <dbReference type="SAM" id="MobiDB-lite"/>
    </source>
</evidence>
<comment type="caution">
    <text evidence="2">The sequence shown here is derived from an EMBL/GenBank/DDBJ whole genome shotgun (WGS) entry which is preliminary data.</text>
</comment>
<dbReference type="EMBL" id="JBBPBM010000013">
    <property type="protein sequence ID" value="KAK8561618.1"/>
    <property type="molecule type" value="Genomic_DNA"/>
</dbReference>
<name>A0ABR2EJG8_9ROSI</name>
<feature type="compositionally biased region" description="Acidic residues" evidence="1">
    <location>
        <begin position="42"/>
        <end position="55"/>
    </location>
</feature>
<accession>A0ABR2EJG8</accession>
<protein>
    <submittedName>
        <fullName evidence="2">Uncharacterized protein</fullName>
    </submittedName>
</protein>
<gene>
    <name evidence="2" type="ORF">V6N12_048682</name>
</gene>
<evidence type="ECO:0000313" key="3">
    <source>
        <dbReference type="Proteomes" id="UP001472677"/>
    </source>
</evidence>
<sequence>MENSLPANPFIAASANPARVYPQTQEQEAASFRPSYHHESQVEEEAHEETEEEAPKDETEIQVDRTISPVLRGFSTS</sequence>
<proteinExistence type="predicted"/>
<organism evidence="2 3">
    <name type="scientific">Hibiscus sabdariffa</name>
    <name type="common">roselle</name>
    <dbReference type="NCBI Taxonomy" id="183260"/>
    <lineage>
        <taxon>Eukaryota</taxon>
        <taxon>Viridiplantae</taxon>
        <taxon>Streptophyta</taxon>
        <taxon>Embryophyta</taxon>
        <taxon>Tracheophyta</taxon>
        <taxon>Spermatophyta</taxon>
        <taxon>Magnoliopsida</taxon>
        <taxon>eudicotyledons</taxon>
        <taxon>Gunneridae</taxon>
        <taxon>Pentapetalae</taxon>
        <taxon>rosids</taxon>
        <taxon>malvids</taxon>
        <taxon>Malvales</taxon>
        <taxon>Malvaceae</taxon>
        <taxon>Malvoideae</taxon>
        <taxon>Hibiscus</taxon>
    </lineage>
</organism>